<dbReference type="FunFam" id="3.30.70.100:FF:000001">
    <property type="entry name" value="ATPase copper transporting beta"/>
    <property type="match status" value="1"/>
</dbReference>
<evidence type="ECO:0000313" key="4">
    <source>
        <dbReference type="EMBL" id="MBM6661749.1"/>
    </source>
</evidence>
<dbReference type="Proteomes" id="UP000764045">
    <property type="component" value="Unassembled WGS sequence"/>
</dbReference>
<dbReference type="CDD" id="cd00371">
    <property type="entry name" value="HMA"/>
    <property type="match status" value="1"/>
</dbReference>
<sequence>MMLLATSSAASAKEPNGGQKDKAKVTFLVSMTCESCQKRIEDNVSFEKGVTGLDVDLPKKTVTIEYRKDKTSPEQLKSAIQKMGYTVTPLKAGKKHKAGDKAK</sequence>
<name>A0A939B4U7_9BACT</name>
<dbReference type="Pfam" id="PF00403">
    <property type="entry name" value="HMA"/>
    <property type="match status" value="1"/>
</dbReference>
<dbReference type="InterPro" id="IPR006121">
    <property type="entry name" value="HMA_dom"/>
</dbReference>
<organism evidence="4 5">
    <name type="scientific">Marseilla massiliensis</name>
    <dbReference type="NCBI Taxonomy" id="1841864"/>
    <lineage>
        <taxon>Bacteria</taxon>
        <taxon>Pseudomonadati</taxon>
        <taxon>Bacteroidota</taxon>
        <taxon>Bacteroidia</taxon>
        <taxon>Bacteroidales</taxon>
        <taxon>Prevotellaceae</taxon>
        <taxon>Marseilla</taxon>
    </lineage>
</organism>
<dbReference type="InterPro" id="IPR036163">
    <property type="entry name" value="HMA_dom_sf"/>
</dbReference>
<feature type="domain" description="HMA" evidence="3">
    <location>
        <begin position="22"/>
        <end position="88"/>
    </location>
</feature>
<gene>
    <name evidence="4" type="ORF">H6B30_08300</name>
</gene>
<comment type="caution">
    <text evidence="4">The sequence shown here is derived from an EMBL/GenBank/DDBJ whole genome shotgun (WGS) entry which is preliminary data.</text>
</comment>
<feature type="region of interest" description="Disordered" evidence="2">
    <location>
        <begin position="1"/>
        <end position="21"/>
    </location>
</feature>
<accession>A0A939B4U7</accession>
<keyword evidence="5" id="KW-1185">Reference proteome</keyword>
<dbReference type="PROSITE" id="PS01047">
    <property type="entry name" value="HMA_1"/>
    <property type="match status" value="1"/>
</dbReference>
<dbReference type="PROSITE" id="PS50846">
    <property type="entry name" value="HMA_2"/>
    <property type="match status" value="1"/>
</dbReference>
<dbReference type="InterPro" id="IPR017969">
    <property type="entry name" value="Heavy-metal-associated_CS"/>
</dbReference>
<evidence type="ECO:0000313" key="5">
    <source>
        <dbReference type="Proteomes" id="UP000764045"/>
    </source>
</evidence>
<dbReference type="AlphaFoldDB" id="A0A939B4U7"/>
<dbReference type="EMBL" id="JACJJL010000012">
    <property type="protein sequence ID" value="MBM6661749.1"/>
    <property type="molecule type" value="Genomic_DNA"/>
</dbReference>
<protein>
    <submittedName>
        <fullName evidence="4">Heavy-metal-associated domain-containing protein</fullName>
    </submittedName>
</protein>
<evidence type="ECO:0000256" key="1">
    <source>
        <dbReference type="ARBA" id="ARBA00022723"/>
    </source>
</evidence>
<evidence type="ECO:0000256" key="2">
    <source>
        <dbReference type="SAM" id="MobiDB-lite"/>
    </source>
</evidence>
<dbReference type="SUPFAM" id="SSF55008">
    <property type="entry name" value="HMA, heavy metal-associated domain"/>
    <property type="match status" value="1"/>
</dbReference>
<dbReference type="Gene3D" id="3.30.70.100">
    <property type="match status" value="1"/>
</dbReference>
<keyword evidence="1" id="KW-0479">Metal-binding</keyword>
<dbReference type="GO" id="GO:0046872">
    <property type="term" value="F:metal ion binding"/>
    <property type="evidence" value="ECO:0007669"/>
    <property type="project" value="UniProtKB-KW"/>
</dbReference>
<proteinExistence type="predicted"/>
<reference evidence="4 5" key="1">
    <citation type="journal article" date="2021" name="Sci. Rep.">
        <title>The distribution of antibiotic resistance genes in chicken gut microbiota commensals.</title>
        <authorList>
            <person name="Juricova H."/>
            <person name="Matiasovicova J."/>
            <person name="Kubasova T."/>
            <person name="Cejkova D."/>
            <person name="Rychlik I."/>
        </authorList>
    </citation>
    <scope>NUCLEOTIDE SEQUENCE [LARGE SCALE GENOMIC DNA]</scope>
    <source>
        <strain evidence="4 5">An819</strain>
    </source>
</reference>
<evidence type="ECO:0000259" key="3">
    <source>
        <dbReference type="PROSITE" id="PS50846"/>
    </source>
</evidence>